<proteinExistence type="inferred from homology"/>
<keyword evidence="3 6" id="KW-0808">Transferase</keyword>
<dbReference type="InterPro" id="IPR001537">
    <property type="entry name" value="SpoU_MeTrfase"/>
</dbReference>
<comment type="caution">
    <text evidence="8">The sequence shown here is derived from an EMBL/GenBank/DDBJ whole genome shotgun (WGS) entry which is preliminary data.</text>
</comment>
<evidence type="ECO:0000256" key="6">
    <source>
        <dbReference type="HAMAP-Rule" id="MF_01885"/>
    </source>
</evidence>
<dbReference type="GO" id="GO:0008168">
    <property type="term" value="F:methyltransferase activity"/>
    <property type="evidence" value="ECO:0007669"/>
    <property type="project" value="UniProtKB-KW"/>
</dbReference>
<dbReference type="InterPro" id="IPR016914">
    <property type="entry name" value="TrmL"/>
</dbReference>
<comment type="similarity">
    <text evidence="6">Belongs to the class IV-like SAM-binding methyltransferase superfamily. RNA methyltransferase TrmH family. TrmL subfamily.</text>
</comment>
<dbReference type="InterPro" id="IPR029026">
    <property type="entry name" value="tRNA_m1G_MTases_N"/>
</dbReference>
<dbReference type="PANTHER" id="PTHR42971">
    <property type="entry name" value="TRNA (CYTIDINE(34)-2'-O)-METHYLTRANSFERASE"/>
    <property type="match status" value="1"/>
</dbReference>
<evidence type="ECO:0000256" key="3">
    <source>
        <dbReference type="ARBA" id="ARBA00022679"/>
    </source>
</evidence>
<keyword evidence="2 6" id="KW-0489">Methyltransferase</keyword>
<keyword evidence="5 6" id="KW-0819">tRNA processing</keyword>
<dbReference type="Proteomes" id="UP000622405">
    <property type="component" value="Unassembled WGS sequence"/>
</dbReference>
<protein>
    <recommendedName>
        <fullName evidence="6">Putative tRNA (cytidine(34)-2'-O)-methyltransferase</fullName>
        <ecNumber evidence="6">2.1.1.207</ecNumber>
    </recommendedName>
    <alternativeName>
        <fullName evidence="6">tRNA (cytidine/uridine-2'-O-)-methyltransferase</fullName>
    </alternativeName>
</protein>
<comment type="catalytic activity">
    <reaction evidence="6">
        <text>cytidine(34) in tRNA + S-adenosyl-L-methionine = 2'-O-methylcytidine(34) in tRNA + S-adenosyl-L-homocysteine + H(+)</text>
        <dbReference type="Rhea" id="RHEA:43084"/>
        <dbReference type="Rhea" id="RHEA-COMP:10331"/>
        <dbReference type="Rhea" id="RHEA-COMP:10332"/>
        <dbReference type="ChEBI" id="CHEBI:15378"/>
        <dbReference type="ChEBI" id="CHEBI:57856"/>
        <dbReference type="ChEBI" id="CHEBI:59789"/>
        <dbReference type="ChEBI" id="CHEBI:74495"/>
        <dbReference type="ChEBI" id="CHEBI:82748"/>
        <dbReference type="EC" id="2.1.1.207"/>
    </reaction>
</comment>
<dbReference type="Pfam" id="PF00588">
    <property type="entry name" value="SpoU_methylase"/>
    <property type="match status" value="1"/>
</dbReference>
<comment type="catalytic activity">
    <reaction evidence="6">
        <text>5-carboxymethylaminomethyluridine(34) in tRNA(Leu) + S-adenosyl-L-methionine = 5-carboxymethylaminomethyl-2'-O-methyluridine(34) in tRNA(Leu) + S-adenosyl-L-homocysteine + H(+)</text>
        <dbReference type="Rhea" id="RHEA:43088"/>
        <dbReference type="Rhea" id="RHEA-COMP:10333"/>
        <dbReference type="Rhea" id="RHEA-COMP:10334"/>
        <dbReference type="ChEBI" id="CHEBI:15378"/>
        <dbReference type="ChEBI" id="CHEBI:57856"/>
        <dbReference type="ChEBI" id="CHEBI:59789"/>
        <dbReference type="ChEBI" id="CHEBI:74508"/>
        <dbReference type="ChEBI" id="CHEBI:74511"/>
        <dbReference type="EC" id="2.1.1.207"/>
    </reaction>
</comment>
<dbReference type="PANTHER" id="PTHR42971:SF1">
    <property type="entry name" value="TRNA (CYTIDINE(34)-2'-O)-METHYLTRANSFERASE"/>
    <property type="match status" value="1"/>
</dbReference>
<evidence type="ECO:0000259" key="7">
    <source>
        <dbReference type="Pfam" id="PF00588"/>
    </source>
</evidence>
<dbReference type="NCBIfam" id="TIGR00185">
    <property type="entry name" value="tRNA_yibK_trmL"/>
    <property type="match status" value="1"/>
</dbReference>
<accession>A0ABR6YY78</accession>
<comment type="subcellular location">
    <subcellularLocation>
        <location evidence="6">Cytoplasm</location>
    </subcellularLocation>
</comment>
<dbReference type="Gene3D" id="3.40.1280.10">
    <property type="match status" value="1"/>
</dbReference>
<evidence type="ECO:0000313" key="9">
    <source>
        <dbReference type="Proteomes" id="UP000622405"/>
    </source>
</evidence>
<reference evidence="8 9" key="1">
    <citation type="journal article" date="2020" name="mSystems">
        <title>Defining Genomic and Predicted Metabolic Features of the Acetobacterium Genus.</title>
        <authorList>
            <person name="Ross D.E."/>
            <person name="Marshall C.W."/>
            <person name="Gulliver D."/>
            <person name="May H.D."/>
            <person name="Norman R.S."/>
        </authorList>
    </citation>
    <scope>NUCLEOTIDE SEQUENCE [LARGE SCALE GENOMIC DNA]</scope>
    <source>
        <strain evidence="8 9">DSM 4132</strain>
    </source>
</reference>
<evidence type="ECO:0000313" key="8">
    <source>
        <dbReference type="EMBL" id="MBC3900094.1"/>
    </source>
</evidence>
<organism evidence="8 9">
    <name type="scientific">Acetobacterium malicum</name>
    <dbReference type="NCBI Taxonomy" id="52692"/>
    <lineage>
        <taxon>Bacteria</taxon>
        <taxon>Bacillati</taxon>
        <taxon>Bacillota</taxon>
        <taxon>Clostridia</taxon>
        <taxon>Eubacteriales</taxon>
        <taxon>Eubacteriaceae</taxon>
        <taxon>Acetobacterium</taxon>
    </lineage>
</organism>
<dbReference type="CDD" id="cd18094">
    <property type="entry name" value="SpoU-like_TrmL"/>
    <property type="match status" value="1"/>
</dbReference>
<comment type="function">
    <text evidence="6">Could methylate the ribose at the nucleotide 34 wobble position in tRNA.</text>
</comment>
<feature type="binding site" evidence="6">
    <location>
        <position position="132"/>
    </location>
    <ligand>
        <name>S-adenosyl-L-methionine</name>
        <dbReference type="ChEBI" id="CHEBI:59789"/>
    </ligand>
</feature>
<feature type="binding site" evidence="6">
    <location>
        <position position="101"/>
    </location>
    <ligand>
        <name>S-adenosyl-L-methionine</name>
        <dbReference type="ChEBI" id="CHEBI:59789"/>
    </ligand>
</feature>
<sequence>MNMNILLYQPEIPQNTGNIARTCALTETNLHLIKPLGFSLDEKHLKRAGLDYWELVNVSVYDSFDQFMEKNPEAKLYILTTKATKFYHQIEYDQEAFLMFGKETAGIPPEIHEAHPDNRFRIPMRNHEKARSLNLSNAVNIVLYEALRQHEFQGLI</sequence>
<keyword evidence="1 6" id="KW-0963">Cytoplasm</keyword>
<dbReference type="InterPro" id="IPR029028">
    <property type="entry name" value="Alpha/beta_knot_MTases"/>
</dbReference>
<dbReference type="SUPFAM" id="SSF75217">
    <property type="entry name" value="alpha/beta knot"/>
    <property type="match status" value="1"/>
</dbReference>
<evidence type="ECO:0000256" key="2">
    <source>
        <dbReference type="ARBA" id="ARBA00022603"/>
    </source>
</evidence>
<feature type="binding site" evidence="6">
    <location>
        <position position="122"/>
    </location>
    <ligand>
        <name>S-adenosyl-L-methionine</name>
        <dbReference type="ChEBI" id="CHEBI:59789"/>
    </ligand>
</feature>
<gene>
    <name evidence="8" type="primary">trmL</name>
    <name evidence="8" type="ORF">GH811_10740</name>
</gene>
<dbReference type="HAMAP" id="MF_01885">
    <property type="entry name" value="tRNA_methyltr_TrmL"/>
    <property type="match status" value="1"/>
</dbReference>
<evidence type="ECO:0000256" key="1">
    <source>
        <dbReference type="ARBA" id="ARBA00022490"/>
    </source>
</evidence>
<dbReference type="GO" id="GO:0032259">
    <property type="term" value="P:methylation"/>
    <property type="evidence" value="ECO:0007669"/>
    <property type="project" value="UniProtKB-KW"/>
</dbReference>
<evidence type="ECO:0000256" key="5">
    <source>
        <dbReference type="ARBA" id="ARBA00022694"/>
    </source>
</evidence>
<feature type="domain" description="tRNA/rRNA methyltransferase SpoU type" evidence="7">
    <location>
        <begin position="3"/>
        <end position="144"/>
    </location>
</feature>
<dbReference type="EMBL" id="WJBE01000008">
    <property type="protein sequence ID" value="MBC3900094.1"/>
    <property type="molecule type" value="Genomic_DNA"/>
</dbReference>
<dbReference type="PIRSF" id="PIRSF029256">
    <property type="entry name" value="SpoU_TrmH_prd"/>
    <property type="match status" value="1"/>
</dbReference>
<keyword evidence="4 6" id="KW-0949">S-adenosyl-L-methionine</keyword>
<evidence type="ECO:0000256" key="4">
    <source>
        <dbReference type="ARBA" id="ARBA00022691"/>
    </source>
</evidence>
<name>A0ABR6YY78_9FIRM</name>
<dbReference type="EC" id="2.1.1.207" evidence="6"/>
<feature type="binding site" evidence="6">
    <location>
        <position position="79"/>
    </location>
    <ligand>
        <name>S-adenosyl-L-methionine</name>
        <dbReference type="ChEBI" id="CHEBI:59789"/>
    </ligand>
</feature>
<keyword evidence="9" id="KW-1185">Reference proteome</keyword>